<proteinExistence type="inferred from homology"/>
<evidence type="ECO:0000313" key="2">
    <source>
        <dbReference type="EMBL" id="GHC50089.1"/>
    </source>
</evidence>
<sequence length="209" mass="23557">MSLVSFTAFPSLERDLAQTVREAALDHESLQTPIRACELNRCRGMCCHDGVFVGREERGVIGDLFPGEVFELRGKKMKTRTVVARQDELGEGYPKHFPQTRCIFLDDNHYCRLQSQAVEEGMHPWYWKPFPCWLHPLGFQREALSGRPVLSLPTKKKDPAGEPGYPGFASCTTCGRVDSQGAPAWRTLEPELRFLSQISGRDLLGELSC</sequence>
<reference evidence="2" key="1">
    <citation type="journal article" date="2014" name="Int. J. Syst. Evol. Microbiol.">
        <title>Complete genome sequence of Corynebacterium casei LMG S-19264T (=DSM 44701T), isolated from a smear-ripened cheese.</title>
        <authorList>
            <consortium name="US DOE Joint Genome Institute (JGI-PGF)"/>
            <person name="Walter F."/>
            <person name="Albersmeier A."/>
            <person name="Kalinowski J."/>
            <person name="Ruckert C."/>
        </authorList>
    </citation>
    <scope>NUCLEOTIDE SEQUENCE</scope>
    <source>
        <strain evidence="2">KCTC 12988</strain>
    </source>
</reference>
<dbReference type="RefSeq" id="WP_189569187.1">
    <property type="nucleotide sequence ID" value="NZ_BMXI01000005.1"/>
</dbReference>
<comment type="caution">
    <text evidence="2">The sequence shown here is derived from an EMBL/GenBank/DDBJ whole genome shotgun (WGS) entry which is preliminary data.</text>
</comment>
<name>A0A918TKF3_9BACT</name>
<dbReference type="InterPro" id="IPR021458">
    <property type="entry name" value="Rv0495c"/>
</dbReference>
<dbReference type="AlphaFoldDB" id="A0A918TKF3"/>
<dbReference type="Pfam" id="PF11307">
    <property type="entry name" value="DUF3109"/>
    <property type="match status" value="1"/>
</dbReference>
<protein>
    <recommendedName>
        <fullName evidence="4">DUF3109 domain-containing protein</fullName>
    </recommendedName>
</protein>
<reference evidence="2" key="2">
    <citation type="submission" date="2020-09" db="EMBL/GenBank/DDBJ databases">
        <authorList>
            <person name="Sun Q."/>
            <person name="Kim S."/>
        </authorList>
    </citation>
    <scope>NUCLEOTIDE SEQUENCE</scope>
    <source>
        <strain evidence="2">KCTC 12988</strain>
    </source>
</reference>
<dbReference type="EMBL" id="BMXI01000005">
    <property type="protein sequence ID" value="GHC50089.1"/>
    <property type="molecule type" value="Genomic_DNA"/>
</dbReference>
<accession>A0A918TKF3</accession>
<evidence type="ECO:0000256" key="1">
    <source>
        <dbReference type="ARBA" id="ARBA00093770"/>
    </source>
</evidence>
<evidence type="ECO:0000313" key="3">
    <source>
        <dbReference type="Proteomes" id="UP000644507"/>
    </source>
</evidence>
<evidence type="ECO:0008006" key="4">
    <source>
        <dbReference type="Google" id="ProtNLM"/>
    </source>
</evidence>
<organism evidence="2 3">
    <name type="scientific">Roseibacillus persicicus</name>
    <dbReference type="NCBI Taxonomy" id="454148"/>
    <lineage>
        <taxon>Bacteria</taxon>
        <taxon>Pseudomonadati</taxon>
        <taxon>Verrucomicrobiota</taxon>
        <taxon>Verrucomicrobiia</taxon>
        <taxon>Verrucomicrobiales</taxon>
        <taxon>Verrucomicrobiaceae</taxon>
        <taxon>Roseibacillus</taxon>
    </lineage>
</organism>
<gene>
    <name evidence="2" type="ORF">GCM10007100_15170</name>
</gene>
<comment type="similarity">
    <text evidence="1">Belongs to the Rv0495c family.</text>
</comment>
<keyword evidence="3" id="KW-1185">Reference proteome</keyword>
<dbReference type="Proteomes" id="UP000644507">
    <property type="component" value="Unassembled WGS sequence"/>
</dbReference>